<organism evidence="2 3">
    <name type="scientific">Zhongshania arctica</name>
    <dbReference type="NCBI Taxonomy" id="3238302"/>
    <lineage>
        <taxon>Bacteria</taxon>
        <taxon>Pseudomonadati</taxon>
        <taxon>Pseudomonadota</taxon>
        <taxon>Gammaproteobacteria</taxon>
        <taxon>Cellvibrionales</taxon>
        <taxon>Spongiibacteraceae</taxon>
        <taxon>Zhongshania</taxon>
    </lineage>
</organism>
<dbReference type="Pfam" id="PF06961">
    <property type="entry name" value="DUF1294"/>
    <property type="match status" value="1"/>
</dbReference>
<dbReference type="EMBL" id="JBFRYB010000001">
    <property type="protein sequence ID" value="MEX1666532.1"/>
    <property type="molecule type" value="Genomic_DNA"/>
</dbReference>
<keyword evidence="1" id="KW-0472">Membrane</keyword>
<name>A0ABV3TY32_9GAMM</name>
<evidence type="ECO:0000313" key="3">
    <source>
        <dbReference type="Proteomes" id="UP001557484"/>
    </source>
</evidence>
<protein>
    <submittedName>
        <fullName evidence="2">DUF1294 domain-containing protein</fullName>
    </submittedName>
</protein>
<keyword evidence="3" id="KW-1185">Reference proteome</keyword>
<feature type="transmembrane region" description="Helical" evidence="1">
    <location>
        <begin position="27"/>
        <end position="43"/>
    </location>
</feature>
<proteinExistence type="predicted"/>
<dbReference type="Proteomes" id="UP001557484">
    <property type="component" value="Unassembled WGS sequence"/>
</dbReference>
<reference evidence="2 3" key="1">
    <citation type="journal article" date="2011" name="Int. J. Syst. Evol. Microbiol.">
        <title>Zhongshania antarctica gen. nov., sp. nov. and Zhongshania guokunii sp. nov., gammaproteobacteria respectively isolated from coastal attached (fast) ice and surface seawater of the Antarctic.</title>
        <authorList>
            <person name="Li H.J."/>
            <person name="Zhang X.Y."/>
            <person name="Chen C.X."/>
            <person name="Zhang Y.J."/>
            <person name="Gao Z.M."/>
            <person name="Yu Y."/>
            <person name="Chen X.L."/>
            <person name="Chen B."/>
            <person name="Zhang Y.Z."/>
        </authorList>
    </citation>
    <scope>NUCLEOTIDE SEQUENCE [LARGE SCALE GENOMIC DNA]</scope>
    <source>
        <strain evidence="2 3">R06B22</strain>
    </source>
</reference>
<gene>
    <name evidence="2" type="ORF">AB4875_13645</name>
</gene>
<dbReference type="RefSeq" id="WP_368376607.1">
    <property type="nucleotide sequence ID" value="NZ_JBFRYB010000001.1"/>
</dbReference>
<comment type="caution">
    <text evidence="2">The sequence shown here is derived from an EMBL/GenBank/DDBJ whole genome shotgun (WGS) entry which is preliminary data.</text>
</comment>
<feature type="transmembrane region" description="Helical" evidence="1">
    <location>
        <begin position="88"/>
        <end position="108"/>
    </location>
</feature>
<keyword evidence="1" id="KW-0812">Transmembrane</keyword>
<evidence type="ECO:0000313" key="2">
    <source>
        <dbReference type="EMBL" id="MEX1666532.1"/>
    </source>
</evidence>
<accession>A0ABV3TY32</accession>
<dbReference type="InterPro" id="IPR010718">
    <property type="entry name" value="DUF1294"/>
</dbReference>
<feature type="transmembrane region" description="Helical" evidence="1">
    <location>
        <begin position="5"/>
        <end position="21"/>
    </location>
</feature>
<sequence>MRIAYVIVAIVSLFLGLSYYLGYTPPLIALLILCLSLVSYFYYAKDKKAALTGAWRVPENTLQLLSLAGGWPGAIIAQQGLRHKTKKVSFRLVFGFAVLANVGGLVWLHSGSGQITLQGIMRAVEKGVNGYVTSDSISTTLVFLTALPDKR</sequence>
<evidence type="ECO:0000256" key="1">
    <source>
        <dbReference type="SAM" id="Phobius"/>
    </source>
</evidence>
<keyword evidence="1" id="KW-1133">Transmembrane helix</keyword>